<dbReference type="AlphaFoldDB" id="A0A0E9W4Y3"/>
<evidence type="ECO:0000313" key="1">
    <source>
        <dbReference type="EMBL" id="JAH84548.1"/>
    </source>
</evidence>
<accession>A0A0E9W4Y3</accession>
<protein>
    <submittedName>
        <fullName evidence="1">Uncharacterized protein</fullName>
    </submittedName>
</protein>
<organism evidence="1">
    <name type="scientific">Anguilla anguilla</name>
    <name type="common">European freshwater eel</name>
    <name type="synonym">Muraena anguilla</name>
    <dbReference type="NCBI Taxonomy" id="7936"/>
    <lineage>
        <taxon>Eukaryota</taxon>
        <taxon>Metazoa</taxon>
        <taxon>Chordata</taxon>
        <taxon>Craniata</taxon>
        <taxon>Vertebrata</taxon>
        <taxon>Euteleostomi</taxon>
        <taxon>Actinopterygii</taxon>
        <taxon>Neopterygii</taxon>
        <taxon>Teleostei</taxon>
        <taxon>Anguilliformes</taxon>
        <taxon>Anguillidae</taxon>
        <taxon>Anguilla</taxon>
    </lineage>
</organism>
<sequence>MQPSVSTMLEHSLLLTVVSPFTKKKKNTSLNAALFLKRILD</sequence>
<reference evidence="1" key="1">
    <citation type="submission" date="2014-11" db="EMBL/GenBank/DDBJ databases">
        <authorList>
            <person name="Amaro Gonzalez C."/>
        </authorList>
    </citation>
    <scope>NUCLEOTIDE SEQUENCE</scope>
</reference>
<name>A0A0E9W4Y3_ANGAN</name>
<proteinExistence type="predicted"/>
<reference evidence="1" key="2">
    <citation type="journal article" date="2015" name="Fish Shellfish Immunol.">
        <title>Early steps in the European eel (Anguilla anguilla)-Vibrio vulnificus interaction in the gills: Role of the RtxA13 toxin.</title>
        <authorList>
            <person name="Callol A."/>
            <person name="Pajuelo D."/>
            <person name="Ebbesson L."/>
            <person name="Teles M."/>
            <person name="MacKenzie S."/>
            <person name="Amaro C."/>
        </authorList>
    </citation>
    <scope>NUCLEOTIDE SEQUENCE</scope>
</reference>
<dbReference type="EMBL" id="GBXM01024029">
    <property type="protein sequence ID" value="JAH84548.1"/>
    <property type="molecule type" value="Transcribed_RNA"/>
</dbReference>